<feature type="region of interest" description="Disordered" evidence="1">
    <location>
        <begin position="42"/>
        <end position="75"/>
    </location>
</feature>
<feature type="compositionally biased region" description="Basic and acidic residues" evidence="1">
    <location>
        <begin position="48"/>
        <end position="64"/>
    </location>
</feature>
<feature type="non-terminal residue" evidence="2">
    <location>
        <position position="149"/>
    </location>
</feature>
<proteinExistence type="predicted"/>
<accession>A0A6H5HCM9</accession>
<evidence type="ECO:0000313" key="2">
    <source>
        <dbReference type="EMBL" id="CAB0013541.1"/>
    </source>
</evidence>
<organism evidence="2 3">
    <name type="scientific">Nesidiocoris tenuis</name>
    <dbReference type="NCBI Taxonomy" id="355587"/>
    <lineage>
        <taxon>Eukaryota</taxon>
        <taxon>Metazoa</taxon>
        <taxon>Ecdysozoa</taxon>
        <taxon>Arthropoda</taxon>
        <taxon>Hexapoda</taxon>
        <taxon>Insecta</taxon>
        <taxon>Pterygota</taxon>
        <taxon>Neoptera</taxon>
        <taxon>Paraneoptera</taxon>
        <taxon>Hemiptera</taxon>
        <taxon>Heteroptera</taxon>
        <taxon>Panheteroptera</taxon>
        <taxon>Cimicomorpha</taxon>
        <taxon>Miridae</taxon>
        <taxon>Dicyphina</taxon>
        <taxon>Nesidiocoris</taxon>
    </lineage>
</organism>
<evidence type="ECO:0000256" key="1">
    <source>
        <dbReference type="SAM" id="MobiDB-lite"/>
    </source>
</evidence>
<evidence type="ECO:0000313" key="3">
    <source>
        <dbReference type="Proteomes" id="UP000479000"/>
    </source>
</evidence>
<reference evidence="2 3" key="1">
    <citation type="submission" date="2020-02" db="EMBL/GenBank/DDBJ databases">
        <authorList>
            <person name="Ferguson B K."/>
        </authorList>
    </citation>
    <scope>NUCLEOTIDE SEQUENCE [LARGE SCALE GENOMIC DNA]</scope>
</reference>
<protein>
    <submittedName>
        <fullName evidence="2">Uncharacterized protein</fullName>
    </submittedName>
</protein>
<gene>
    <name evidence="2" type="ORF">NTEN_LOCUS18152</name>
</gene>
<dbReference type="Proteomes" id="UP000479000">
    <property type="component" value="Unassembled WGS sequence"/>
</dbReference>
<dbReference type="EMBL" id="CADCXU010026839">
    <property type="protein sequence ID" value="CAB0013541.1"/>
    <property type="molecule type" value="Genomic_DNA"/>
</dbReference>
<dbReference type="AlphaFoldDB" id="A0A6H5HCM9"/>
<name>A0A6H5HCM9_9HEMI</name>
<keyword evidence="3" id="KW-1185">Reference proteome</keyword>
<sequence length="149" mass="17318">MKNTIRIVNCTRHSYCSSEEKLFGEVPDLDDIRRSPDRACIAAPRSESLQKDREPGNEFPRKNDSMASRPTQARDCQAEQQVLGMSDHYMILGKECHQVYQAASNRCHQSHCEDQIFFSQRRKAKLFHWLVFQRVQTFSNIGTRCRSHG</sequence>